<comment type="caution">
    <text evidence="1">The sequence shown here is derived from an EMBL/GenBank/DDBJ whole genome shotgun (WGS) entry which is preliminary data.</text>
</comment>
<name>A0ABU2YLR9_9FLAO</name>
<dbReference type="RefSeq" id="WP_311427861.1">
    <property type="nucleotide sequence ID" value="NZ_JAVRIA010000005.1"/>
</dbReference>
<sequence length="649" mass="75509">MNRFVLILFYFICISLGAQTKKPSQSISAAQKDSIKSASTKVSSEKKKANIKDYIVISHNQDTTHVDTSLTITKDYKFNYLRKDNFNLMQFSNIGQTYNTLSYNFYDNTIRPSFGAEAKHFNYYQIEDVDYYRVPTPLTELQFKTAFEQGQLLDAFFTVNTSPNFNFSIAYKGLRSLGKYQHILSSTGNLRFTTNYITKSKRYKFKAHIVTQDLLNEENGGLTQEGIENFESGNEEFLDRSVFDPNFENAESKLVGKRFYIDQEYNVIKKHDSTKGKFSLRNITVFEDKSYRYDQSIADEEYFGNSFNTVIKDKKTLENFNTSLEALFKLDKVGDISAGVNYNNYNYGYDQLVQINGITIPNRIKGYNLSLIGGLNTDFDKIKFKNEFKLNVIGEFSGYYLNSELSVPIKESLLGINLNLHSTPPNFNTLLFQSDYINYNWNNQEVFENVQTRLVSVNFNFKNYFKLSADYTNIENFTYFTNLDLSTSYSNVKPKQFGNSVDYFRLKFSNQFSFGKFTSDNSLLYQNVLEGNGVLNTPDFITRNTVYFSDHLFKKALFLQIGITFNYFSDYHMNAYNPLLGEFFVQNDQKLGGFPRLDFFINAKVRQTRIFLKAEHFNSAFTGYNYYSAPNYPFRDFSIRFGLVWNFFM</sequence>
<keyword evidence="2" id="KW-1185">Reference proteome</keyword>
<proteinExistence type="predicted"/>
<reference evidence="1 2" key="1">
    <citation type="submission" date="2023-09" db="EMBL/GenBank/DDBJ databases">
        <authorList>
            <person name="Rey-Velasco X."/>
        </authorList>
    </citation>
    <scope>NUCLEOTIDE SEQUENCE [LARGE SCALE GENOMIC DNA]</scope>
    <source>
        <strain evidence="1 2">W332</strain>
    </source>
</reference>
<accession>A0ABU2YLR9</accession>
<dbReference type="EMBL" id="JAVRIA010000005">
    <property type="protein sequence ID" value="MDT0559098.1"/>
    <property type="molecule type" value="Genomic_DNA"/>
</dbReference>
<protein>
    <submittedName>
        <fullName evidence="1">Porin</fullName>
    </submittedName>
</protein>
<dbReference type="InterPro" id="IPR025631">
    <property type="entry name" value="Porin_10"/>
</dbReference>
<evidence type="ECO:0000313" key="1">
    <source>
        <dbReference type="EMBL" id="MDT0559098.1"/>
    </source>
</evidence>
<dbReference type="Pfam" id="PF14121">
    <property type="entry name" value="Porin_10"/>
    <property type="match status" value="1"/>
</dbReference>
<evidence type="ECO:0000313" key="2">
    <source>
        <dbReference type="Proteomes" id="UP001259492"/>
    </source>
</evidence>
<organism evidence="1 2">
    <name type="scientific">Microcosmobacter mediterraneus</name>
    <dbReference type="NCBI Taxonomy" id="3075607"/>
    <lineage>
        <taxon>Bacteria</taxon>
        <taxon>Pseudomonadati</taxon>
        <taxon>Bacteroidota</taxon>
        <taxon>Flavobacteriia</taxon>
        <taxon>Flavobacteriales</taxon>
        <taxon>Flavobacteriaceae</taxon>
        <taxon>Microcosmobacter</taxon>
    </lineage>
</organism>
<gene>
    <name evidence="1" type="ORF">RM697_10585</name>
</gene>
<dbReference type="Proteomes" id="UP001259492">
    <property type="component" value="Unassembled WGS sequence"/>
</dbReference>